<dbReference type="GO" id="GO:0003677">
    <property type="term" value="F:DNA binding"/>
    <property type="evidence" value="ECO:0007669"/>
    <property type="project" value="UniProtKB-KW"/>
</dbReference>
<protein>
    <submittedName>
        <fullName evidence="1">DNA-binding protein</fullName>
    </submittedName>
</protein>
<evidence type="ECO:0000313" key="2">
    <source>
        <dbReference type="Proteomes" id="UP000261875"/>
    </source>
</evidence>
<keyword evidence="1" id="KW-0238">DNA-binding</keyword>
<dbReference type="KEGG" id="fsm:CCS41_09380"/>
<accession>A0A2U8I659</accession>
<evidence type="ECO:0000313" key="1">
    <source>
        <dbReference type="EMBL" id="AWK14640.1"/>
    </source>
</evidence>
<gene>
    <name evidence="1" type="ORF">CCS41_09380</name>
</gene>
<dbReference type="EMBL" id="CP021659">
    <property type="protein sequence ID" value="AWK14640.1"/>
    <property type="molecule type" value="Genomic_DNA"/>
</dbReference>
<reference evidence="1 2" key="1">
    <citation type="submission" date="2017-05" db="EMBL/GenBank/DDBJ databases">
        <title>Genome sequence of Candidatus Fukatsuia symbiotica and Candidatus Hamiltonella defensa from Acyrthosiphon pisum strain 5D.</title>
        <authorList>
            <person name="Patel V.A."/>
            <person name="Chevignon G."/>
            <person name="Russell J.A."/>
            <person name="Oliver K.M."/>
        </authorList>
    </citation>
    <scope>NUCLEOTIDE SEQUENCE [LARGE SCALE GENOMIC DNA]</scope>
    <source>
        <strain evidence="1 2">5D</strain>
    </source>
</reference>
<dbReference type="AlphaFoldDB" id="A0A2U8I659"/>
<organism evidence="1 2">
    <name type="scientific">Candidatus Fukatsuia symbiotica</name>
    <dbReference type="NCBI Taxonomy" id="1878942"/>
    <lineage>
        <taxon>Bacteria</taxon>
        <taxon>Pseudomonadati</taxon>
        <taxon>Pseudomonadota</taxon>
        <taxon>Gammaproteobacteria</taxon>
        <taxon>Enterobacterales</taxon>
        <taxon>Yersiniaceae</taxon>
        <taxon>Candidatus Fukatsuia</taxon>
    </lineage>
</organism>
<proteinExistence type="predicted"/>
<name>A0A2U8I659_9GAMM</name>
<dbReference type="RefSeq" id="WP_072551040.1">
    <property type="nucleotide sequence ID" value="NZ_CP021659.1"/>
</dbReference>
<keyword evidence="2" id="KW-1185">Reference proteome</keyword>
<dbReference type="OrthoDB" id="6626081at2"/>
<sequence length="87" mass="10043">MKKVFMKQIVVKKVSIIAKCLVNTKIFTEMSTAESSIKKVFNDSYSEHSFDEWNTEVSELSANRIIARVATASKVRVRSLIQELWHH</sequence>
<dbReference type="Proteomes" id="UP000261875">
    <property type="component" value="Chromosome"/>
</dbReference>